<organism evidence="2 3">
    <name type="scientific">Labrys monachus</name>
    <dbReference type="NCBI Taxonomy" id="217067"/>
    <lineage>
        <taxon>Bacteria</taxon>
        <taxon>Pseudomonadati</taxon>
        <taxon>Pseudomonadota</taxon>
        <taxon>Alphaproteobacteria</taxon>
        <taxon>Hyphomicrobiales</taxon>
        <taxon>Xanthobacteraceae</taxon>
        <taxon>Labrys</taxon>
    </lineage>
</organism>
<evidence type="ECO:0008006" key="4">
    <source>
        <dbReference type="Google" id="ProtNLM"/>
    </source>
</evidence>
<feature type="compositionally biased region" description="Pro residues" evidence="1">
    <location>
        <begin position="271"/>
        <end position="280"/>
    </location>
</feature>
<dbReference type="SUPFAM" id="SSF47090">
    <property type="entry name" value="PGBD-like"/>
    <property type="match status" value="1"/>
</dbReference>
<evidence type="ECO:0000313" key="2">
    <source>
        <dbReference type="EMBL" id="MDQ0395649.1"/>
    </source>
</evidence>
<proteinExistence type="predicted"/>
<reference evidence="2 3" key="1">
    <citation type="submission" date="2023-07" db="EMBL/GenBank/DDBJ databases">
        <title>Genomic Encyclopedia of Type Strains, Phase IV (KMG-IV): sequencing the most valuable type-strain genomes for metagenomic binning, comparative biology and taxonomic classification.</title>
        <authorList>
            <person name="Goeker M."/>
        </authorList>
    </citation>
    <scope>NUCLEOTIDE SEQUENCE [LARGE SCALE GENOMIC DNA]</scope>
    <source>
        <strain evidence="2 3">DSM 5896</strain>
    </source>
</reference>
<evidence type="ECO:0000313" key="3">
    <source>
        <dbReference type="Proteomes" id="UP001237448"/>
    </source>
</evidence>
<dbReference type="Gene3D" id="2.40.10.120">
    <property type="match status" value="1"/>
</dbReference>
<protein>
    <recommendedName>
        <fullName evidence="4">Peptidoglycan binding-like domain-containing protein</fullName>
    </recommendedName>
</protein>
<comment type="caution">
    <text evidence="2">The sequence shown here is derived from an EMBL/GenBank/DDBJ whole genome shotgun (WGS) entry which is preliminary data.</text>
</comment>
<name>A0ABU0FM13_9HYPH</name>
<gene>
    <name evidence="2" type="ORF">J3R73_005441</name>
</gene>
<dbReference type="InterPro" id="IPR009003">
    <property type="entry name" value="Peptidase_S1_PA"/>
</dbReference>
<feature type="compositionally biased region" description="Low complexity" evidence="1">
    <location>
        <begin position="249"/>
        <end position="270"/>
    </location>
</feature>
<sequence length="451" mass="45755">MLSLSAFALPAIAQTKSPAATKTPAATAPAADPAFEAAKAAAAAEGPDALSAVQMDLIWTGDLNSLPTGDLGKRSYEAIKAFQKRIKAKDTGILLPPERAVLAQHAAKFTDRYGFTEITDRGLTVGYPAKLASKRTEGKNGPNFASPKGDVSIDVLSLPADKEDFEALFARMKTERPGRKVTYSLLRPDFFVVTGVNDGKSFYLRFLRADGLSRGFALGWDPALSPAFDRVAIAMAASLRLAGPDEAAETAAKPAAKPVQKPAAPAEPAKPAGPPVPLPAGAPAGPRTGLGVLVSDKGDILTYAGAVAGCTSVTMADGSRAAVIGGDPANDIAVVRLARPARLAPLSWRTAPLAMGEAVSVLSGASPVAATVTALAGPGADTRRVGLSAGGGGALADKDGALVGLAAADGSPVALKALFVTAFLRANGAAPPAKGGDAARDMMSFRCEPGK</sequence>
<evidence type="ECO:0000256" key="1">
    <source>
        <dbReference type="SAM" id="MobiDB-lite"/>
    </source>
</evidence>
<keyword evidence="3" id="KW-1185">Reference proteome</keyword>
<dbReference type="SUPFAM" id="SSF50494">
    <property type="entry name" value="Trypsin-like serine proteases"/>
    <property type="match status" value="1"/>
</dbReference>
<dbReference type="InterPro" id="IPR036365">
    <property type="entry name" value="PGBD-like_sf"/>
</dbReference>
<dbReference type="RefSeq" id="WP_307434656.1">
    <property type="nucleotide sequence ID" value="NZ_JAUSVK010000001.1"/>
</dbReference>
<feature type="region of interest" description="Disordered" evidence="1">
    <location>
        <begin position="249"/>
        <end position="282"/>
    </location>
</feature>
<dbReference type="Proteomes" id="UP001237448">
    <property type="component" value="Unassembled WGS sequence"/>
</dbReference>
<accession>A0ABU0FM13</accession>
<dbReference type="EMBL" id="JAUSVK010000001">
    <property type="protein sequence ID" value="MDQ0395649.1"/>
    <property type="molecule type" value="Genomic_DNA"/>
</dbReference>